<evidence type="ECO:0000313" key="2">
    <source>
        <dbReference type="Proteomes" id="UP001501523"/>
    </source>
</evidence>
<organism evidence="1 2">
    <name type="scientific">Dokdonella soli</name>
    <dbReference type="NCBI Taxonomy" id="529810"/>
    <lineage>
        <taxon>Bacteria</taxon>
        <taxon>Pseudomonadati</taxon>
        <taxon>Pseudomonadota</taxon>
        <taxon>Gammaproteobacteria</taxon>
        <taxon>Lysobacterales</taxon>
        <taxon>Rhodanobacteraceae</taxon>
        <taxon>Dokdonella</taxon>
    </lineage>
</organism>
<proteinExistence type="predicted"/>
<accession>A0ABP3U293</accession>
<gene>
    <name evidence="1" type="ORF">GCM10009105_31820</name>
</gene>
<dbReference type="RefSeq" id="WP_343792905.1">
    <property type="nucleotide sequence ID" value="NZ_BAAAEU010000024.1"/>
</dbReference>
<name>A0ABP3U293_9GAMM</name>
<dbReference type="Proteomes" id="UP001501523">
    <property type="component" value="Unassembled WGS sequence"/>
</dbReference>
<keyword evidence="2" id="KW-1185">Reference proteome</keyword>
<evidence type="ECO:0000313" key="1">
    <source>
        <dbReference type="EMBL" id="GAA0721473.1"/>
    </source>
</evidence>
<comment type="caution">
    <text evidence="1">The sequence shown here is derived from an EMBL/GenBank/DDBJ whole genome shotgun (WGS) entry which is preliminary data.</text>
</comment>
<dbReference type="EMBL" id="BAAAEU010000024">
    <property type="protein sequence ID" value="GAA0721473.1"/>
    <property type="molecule type" value="Genomic_DNA"/>
</dbReference>
<sequence length="65" mass="7130">MTRAELDTLKPGDSLIGIAGDDECEVVEVERNRSRVYARIRYSGMTTLCVPLRAGGPEIRGARHA</sequence>
<protein>
    <submittedName>
        <fullName evidence="1">Uncharacterized protein</fullName>
    </submittedName>
</protein>
<reference evidence="2" key="1">
    <citation type="journal article" date="2019" name="Int. J. Syst. Evol. Microbiol.">
        <title>The Global Catalogue of Microorganisms (GCM) 10K type strain sequencing project: providing services to taxonomists for standard genome sequencing and annotation.</title>
        <authorList>
            <consortium name="The Broad Institute Genomics Platform"/>
            <consortium name="The Broad Institute Genome Sequencing Center for Infectious Disease"/>
            <person name="Wu L."/>
            <person name="Ma J."/>
        </authorList>
    </citation>
    <scope>NUCLEOTIDE SEQUENCE [LARGE SCALE GENOMIC DNA]</scope>
    <source>
        <strain evidence="2">JCM 15421</strain>
    </source>
</reference>